<feature type="region of interest" description="Disordered" evidence="11">
    <location>
        <begin position="246"/>
        <end position="295"/>
    </location>
</feature>
<keyword evidence="10" id="KW-0511">Multifunctional enzyme</keyword>
<evidence type="ECO:0000256" key="4">
    <source>
        <dbReference type="ARBA" id="ARBA00022801"/>
    </source>
</evidence>
<dbReference type="GO" id="GO:0003887">
    <property type="term" value="F:DNA-directed DNA polymerase activity"/>
    <property type="evidence" value="ECO:0007669"/>
    <property type="project" value="UniProtKB-KW"/>
</dbReference>
<keyword evidence="7" id="KW-0695">RNA-directed DNA polymerase</keyword>
<dbReference type="GO" id="GO:0003676">
    <property type="term" value="F:nucleic acid binding"/>
    <property type="evidence" value="ECO:0007669"/>
    <property type="project" value="InterPro"/>
</dbReference>
<dbReference type="InterPro" id="IPR036397">
    <property type="entry name" value="RNaseH_sf"/>
</dbReference>
<evidence type="ECO:0000313" key="12">
    <source>
        <dbReference type="EMBL" id="CAB3995250.1"/>
    </source>
</evidence>
<keyword evidence="9" id="KW-0233">DNA recombination</keyword>
<dbReference type="PANTHER" id="PTHR42648:SF11">
    <property type="entry name" value="TRANSPOSON TY4-P GAG-POL POLYPROTEIN"/>
    <property type="match status" value="1"/>
</dbReference>
<evidence type="ECO:0000256" key="3">
    <source>
        <dbReference type="ARBA" id="ARBA00022759"/>
    </source>
</evidence>
<keyword evidence="6" id="KW-0229">DNA integration</keyword>
<dbReference type="InterPro" id="IPR012337">
    <property type="entry name" value="RNaseH-like_sf"/>
</dbReference>
<evidence type="ECO:0000256" key="5">
    <source>
        <dbReference type="ARBA" id="ARBA00022842"/>
    </source>
</evidence>
<dbReference type="OrthoDB" id="413361at2759"/>
<sequence>MHRKPFLAREEIRSSHKLQLVHSDVCGPMQTESFGGARYFVTFTDDYSRCCAVYFMKQKLEVLEKFKEFEAAATNEAGRSIGILRTDNGGEYLSTEFQDYLKAKGIKQELTVPYSLQQNGVAERMNRTLVESARSMIAQARLSKMYWAEAISTAVYVRNRMPTIAIKGNTTPYERWYERKPNVSHLRVFGCMAFPHVPDSKRQKLDKKAERLRFVGYCRTSKGYRLFDEIKRKMVTRRDVEFNENDFGDKDEMMTTKSQDQTTEDVKEETVEFEEEKVGEEVSTEPRTSGRTRKAPVRYGYDEYAETASPVHPARHGAYNACEIEEPSSMSEAKENQHSKEWMAAADSEYNSLMENKTWRLVQLPPGRTAIGCRWVFRAKHDSDGRVNRFKARLVAKRYALGLELIV</sequence>
<dbReference type="GO" id="GO:0004519">
    <property type="term" value="F:endonuclease activity"/>
    <property type="evidence" value="ECO:0007669"/>
    <property type="project" value="UniProtKB-KW"/>
</dbReference>
<dbReference type="AlphaFoldDB" id="A0A7D9DZM5"/>
<dbReference type="PROSITE" id="PS50994">
    <property type="entry name" value="INTEGRASE"/>
    <property type="match status" value="1"/>
</dbReference>
<keyword evidence="13" id="KW-1185">Reference proteome</keyword>
<evidence type="ECO:0000256" key="11">
    <source>
        <dbReference type="SAM" id="MobiDB-lite"/>
    </source>
</evidence>
<dbReference type="Pfam" id="PF07727">
    <property type="entry name" value="RVT_2"/>
    <property type="match status" value="1"/>
</dbReference>
<evidence type="ECO:0000313" key="13">
    <source>
        <dbReference type="Proteomes" id="UP001152795"/>
    </source>
</evidence>
<dbReference type="Proteomes" id="UP001152795">
    <property type="component" value="Unassembled WGS sequence"/>
</dbReference>
<keyword evidence="2" id="KW-0479">Metal-binding</keyword>
<dbReference type="Pfam" id="PF25597">
    <property type="entry name" value="SH3_retrovirus"/>
    <property type="match status" value="1"/>
</dbReference>
<evidence type="ECO:0000256" key="8">
    <source>
        <dbReference type="ARBA" id="ARBA00022932"/>
    </source>
</evidence>
<keyword evidence="8" id="KW-0808">Transferase</keyword>
<evidence type="ECO:0000256" key="7">
    <source>
        <dbReference type="ARBA" id="ARBA00022918"/>
    </source>
</evidence>
<dbReference type="GO" id="GO:0016787">
    <property type="term" value="F:hydrolase activity"/>
    <property type="evidence" value="ECO:0007669"/>
    <property type="project" value="UniProtKB-KW"/>
</dbReference>
<organism evidence="12 13">
    <name type="scientific">Paramuricea clavata</name>
    <name type="common">Red gorgonian</name>
    <name type="synonym">Violescent sea-whip</name>
    <dbReference type="NCBI Taxonomy" id="317549"/>
    <lineage>
        <taxon>Eukaryota</taxon>
        <taxon>Metazoa</taxon>
        <taxon>Cnidaria</taxon>
        <taxon>Anthozoa</taxon>
        <taxon>Octocorallia</taxon>
        <taxon>Malacalcyonacea</taxon>
        <taxon>Plexauridae</taxon>
        <taxon>Paramuricea</taxon>
    </lineage>
</organism>
<dbReference type="GO" id="GO:0015074">
    <property type="term" value="P:DNA integration"/>
    <property type="evidence" value="ECO:0007669"/>
    <property type="project" value="UniProtKB-KW"/>
</dbReference>
<dbReference type="GO" id="GO:0006310">
    <property type="term" value="P:DNA recombination"/>
    <property type="evidence" value="ECO:0007669"/>
    <property type="project" value="UniProtKB-KW"/>
</dbReference>
<keyword evidence="5" id="KW-0460">Magnesium</keyword>
<dbReference type="InterPro" id="IPR057670">
    <property type="entry name" value="SH3_retrovirus"/>
</dbReference>
<dbReference type="PANTHER" id="PTHR42648">
    <property type="entry name" value="TRANSPOSASE, PUTATIVE-RELATED"/>
    <property type="match status" value="1"/>
</dbReference>
<keyword evidence="8" id="KW-0548">Nucleotidyltransferase</keyword>
<accession>A0A7D9DZM5</accession>
<evidence type="ECO:0000256" key="2">
    <source>
        <dbReference type="ARBA" id="ARBA00022723"/>
    </source>
</evidence>
<dbReference type="Pfam" id="PF00665">
    <property type="entry name" value="rve"/>
    <property type="match status" value="1"/>
</dbReference>
<proteinExistence type="predicted"/>
<evidence type="ECO:0000256" key="10">
    <source>
        <dbReference type="ARBA" id="ARBA00023268"/>
    </source>
</evidence>
<dbReference type="EMBL" id="CACRXK020002628">
    <property type="protein sequence ID" value="CAB3995250.1"/>
    <property type="molecule type" value="Genomic_DNA"/>
</dbReference>
<dbReference type="InterPro" id="IPR013103">
    <property type="entry name" value="RVT_2"/>
</dbReference>
<dbReference type="GO" id="GO:0003964">
    <property type="term" value="F:RNA-directed DNA polymerase activity"/>
    <property type="evidence" value="ECO:0007669"/>
    <property type="project" value="UniProtKB-KW"/>
</dbReference>
<name>A0A7D9DZM5_PARCT</name>
<keyword evidence="4" id="KW-0378">Hydrolase</keyword>
<protein>
    <submittedName>
        <fullName evidence="12">Retrovirus-related Pol poly from transposon TNT 1-94</fullName>
    </submittedName>
</protein>
<evidence type="ECO:0000256" key="9">
    <source>
        <dbReference type="ARBA" id="ARBA00023172"/>
    </source>
</evidence>
<dbReference type="SUPFAM" id="SSF53098">
    <property type="entry name" value="Ribonuclease H-like"/>
    <property type="match status" value="1"/>
</dbReference>
<dbReference type="Gene3D" id="3.30.420.10">
    <property type="entry name" value="Ribonuclease H-like superfamily/Ribonuclease H"/>
    <property type="match status" value="1"/>
</dbReference>
<dbReference type="GO" id="GO:0046872">
    <property type="term" value="F:metal ion binding"/>
    <property type="evidence" value="ECO:0007669"/>
    <property type="project" value="UniProtKB-KW"/>
</dbReference>
<comment type="caution">
    <text evidence="12">The sequence shown here is derived from an EMBL/GenBank/DDBJ whole genome shotgun (WGS) entry which is preliminary data.</text>
</comment>
<evidence type="ECO:0000256" key="1">
    <source>
        <dbReference type="ARBA" id="ARBA00022722"/>
    </source>
</evidence>
<reference evidence="12" key="1">
    <citation type="submission" date="2020-04" db="EMBL/GenBank/DDBJ databases">
        <authorList>
            <person name="Alioto T."/>
            <person name="Alioto T."/>
            <person name="Gomez Garrido J."/>
        </authorList>
    </citation>
    <scope>NUCLEOTIDE SEQUENCE</scope>
    <source>
        <strain evidence="12">A484AB</strain>
    </source>
</reference>
<keyword evidence="8" id="KW-0239">DNA-directed DNA polymerase</keyword>
<dbReference type="InterPro" id="IPR039537">
    <property type="entry name" value="Retrotran_Ty1/copia-like"/>
</dbReference>
<keyword evidence="1" id="KW-0540">Nuclease</keyword>
<dbReference type="InterPro" id="IPR001584">
    <property type="entry name" value="Integrase_cat-core"/>
</dbReference>
<evidence type="ECO:0000256" key="6">
    <source>
        <dbReference type="ARBA" id="ARBA00022908"/>
    </source>
</evidence>
<keyword evidence="3" id="KW-0255">Endonuclease</keyword>
<gene>
    <name evidence="12" type="ORF">PACLA_8A015650</name>
</gene>